<evidence type="ECO:0000259" key="5">
    <source>
        <dbReference type="PROSITE" id="PS50109"/>
    </source>
</evidence>
<keyword evidence="6" id="KW-0418">Kinase</keyword>
<dbReference type="OrthoDB" id="9806995at2"/>
<dbReference type="InterPro" id="IPR018490">
    <property type="entry name" value="cNMP-bd_dom_sf"/>
</dbReference>
<dbReference type="InterPro" id="IPR036890">
    <property type="entry name" value="HATPase_C_sf"/>
</dbReference>
<name>A0A1H9NVP0_9BACT</name>
<dbReference type="InterPro" id="IPR003661">
    <property type="entry name" value="HisK_dim/P_dom"/>
</dbReference>
<dbReference type="Proteomes" id="UP000199021">
    <property type="component" value="Unassembled WGS sequence"/>
</dbReference>
<evidence type="ECO:0000313" key="6">
    <source>
        <dbReference type="EMBL" id="SER40104.1"/>
    </source>
</evidence>
<reference evidence="7" key="1">
    <citation type="submission" date="2016-10" db="EMBL/GenBank/DDBJ databases">
        <authorList>
            <person name="Varghese N."/>
            <person name="Submissions S."/>
        </authorList>
    </citation>
    <scope>NUCLEOTIDE SEQUENCE [LARGE SCALE GENOMIC DNA]</scope>
    <source>
        <strain evidence="7">DSM 24740</strain>
    </source>
</reference>
<dbReference type="PROSITE" id="PS50109">
    <property type="entry name" value="HIS_KIN"/>
    <property type="match status" value="1"/>
</dbReference>
<evidence type="ECO:0000256" key="2">
    <source>
        <dbReference type="ARBA" id="ARBA00012438"/>
    </source>
</evidence>
<sequence length="470" mass="53782">MPVQPKPRDLLQQLRDFPHFEGIEDPALQWLIERGEYHILPKDDYLFRSNEEINTMQILLRGGYVIRREKDGKKQEMGVWEAPYVSGVLPFSRMTRITAEAKVIEELHFLEIHKNCFTEMVNVSYLLVQRLVSIMTERVRDYQQIQLMNEKLLALGKMSAGLAHELNNPASAMVRSSQELQRHMTNTPEKFKATITMRISPDDVDVVNDILFERLTARVDTQELSLMEREERTDDLTDWLADRGITNVEELTDTFVDWDFRPEHLDSIAEVIPQESLGPVLSWVETNLTTESLVEEISTASKRIAELVSSIKTYSHMDSDPSMEFIDVNDGIKSTLTMLKFRFKQKNVELDKTCDLNLPSIKALEGELNQVWTNLISNALDALPDDGTGKLTIRSYQRRDNLCIDFEDNGPGIPEDIRNRIFEPFFTTKGIGEGTGMGLDIVRRVLLRHGGTVALESSPGKTCFRVCFPL</sequence>
<dbReference type="PROSITE" id="PS50042">
    <property type="entry name" value="CNMP_BINDING_3"/>
    <property type="match status" value="1"/>
</dbReference>
<dbReference type="InterPro" id="IPR014710">
    <property type="entry name" value="RmlC-like_jellyroll"/>
</dbReference>
<dbReference type="InParanoid" id="A0A1H9NVP0"/>
<dbReference type="RefSeq" id="WP_090173285.1">
    <property type="nucleotide sequence ID" value="NZ_FOFB01000040.1"/>
</dbReference>
<dbReference type="PANTHER" id="PTHR43065:SF48">
    <property type="entry name" value="HISTIDINE KINASE"/>
    <property type="match status" value="1"/>
</dbReference>
<dbReference type="EC" id="2.7.13.3" evidence="2"/>
<accession>A0A1H9NVP0</accession>
<organism evidence="6 7">
    <name type="scientific">Neolewinella agarilytica</name>
    <dbReference type="NCBI Taxonomy" id="478744"/>
    <lineage>
        <taxon>Bacteria</taxon>
        <taxon>Pseudomonadati</taxon>
        <taxon>Bacteroidota</taxon>
        <taxon>Saprospiria</taxon>
        <taxon>Saprospirales</taxon>
        <taxon>Lewinellaceae</taxon>
        <taxon>Neolewinella</taxon>
    </lineage>
</organism>
<keyword evidence="6" id="KW-0808">Transferase</keyword>
<feature type="domain" description="Histidine kinase" evidence="5">
    <location>
        <begin position="291"/>
        <end position="470"/>
    </location>
</feature>
<dbReference type="SMART" id="SM00387">
    <property type="entry name" value="HATPase_c"/>
    <property type="match status" value="1"/>
</dbReference>
<dbReference type="Gene3D" id="2.60.120.10">
    <property type="entry name" value="Jelly Rolls"/>
    <property type="match status" value="1"/>
</dbReference>
<dbReference type="PANTHER" id="PTHR43065">
    <property type="entry name" value="SENSOR HISTIDINE KINASE"/>
    <property type="match status" value="1"/>
</dbReference>
<dbReference type="Gene3D" id="3.30.565.10">
    <property type="entry name" value="Histidine kinase-like ATPase, C-terminal domain"/>
    <property type="match status" value="1"/>
</dbReference>
<dbReference type="EMBL" id="FOFB01000040">
    <property type="protein sequence ID" value="SER40104.1"/>
    <property type="molecule type" value="Genomic_DNA"/>
</dbReference>
<evidence type="ECO:0000256" key="1">
    <source>
        <dbReference type="ARBA" id="ARBA00000085"/>
    </source>
</evidence>
<dbReference type="CDD" id="cd00038">
    <property type="entry name" value="CAP_ED"/>
    <property type="match status" value="1"/>
</dbReference>
<evidence type="ECO:0000259" key="4">
    <source>
        <dbReference type="PROSITE" id="PS50042"/>
    </source>
</evidence>
<dbReference type="InterPro" id="IPR004358">
    <property type="entry name" value="Sig_transdc_His_kin-like_C"/>
</dbReference>
<feature type="domain" description="Cyclic nucleotide-binding" evidence="4">
    <location>
        <begin position="19"/>
        <end position="138"/>
    </location>
</feature>
<dbReference type="CDD" id="cd00082">
    <property type="entry name" value="HisKA"/>
    <property type="match status" value="1"/>
</dbReference>
<dbReference type="PRINTS" id="PR00344">
    <property type="entry name" value="BCTRLSENSOR"/>
</dbReference>
<dbReference type="InterPro" id="IPR003594">
    <property type="entry name" value="HATPase_dom"/>
</dbReference>
<proteinExistence type="predicted"/>
<dbReference type="Pfam" id="PF02518">
    <property type="entry name" value="HATPase_c"/>
    <property type="match status" value="1"/>
</dbReference>
<dbReference type="InterPro" id="IPR005467">
    <property type="entry name" value="His_kinase_dom"/>
</dbReference>
<evidence type="ECO:0000313" key="7">
    <source>
        <dbReference type="Proteomes" id="UP000199021"/>
    </source>
</evidence>
<dbReference type="InterPro" id="IPR000595">
    <property type="entry name" value="cNMP-bd_dom"/>
</dbReference>
<gene>
    <name evidence="6" type="ORF">SAMN05444359_14014</name>
</gene>
<keyword evidence="7" id="KW-1185">Reference proteome</keyword>
<dbReference type="SUPFAM" id="SSF51206">
    <property type="entry name" value="cAMP-binding domain-like"/>
    <property type="match status" value="1"/>
</dbReference>
<protein>
    <recommendedName>
        <fullName evidence="2">histidine kinase</fullName>
        <ecNumber evidence="2">2.7.13.3</ecNumber>
    </recommendedName>
</protein>
<dbReference type="FunCoup" id="A0A1H9NVP0">
    <property type="interactions" value="81"/>
</dbReference>
<comment type="catalytic activity">
    <reaction evidence="1">
        <text>ATP + protein L-histidine = ADP + protein N-phospho-L-histidine.</text>
        <dbReference type="EC" id="2.7.13.3"/>
    </reaction>
</comment>
<keyword evidence="3" id="KW-0597">Phosphoprotein</keyword>
<dbReference type="AlphaFoldDB" id="A0A1H9NVP0"/>
<evidence type="ECO:0000256" key="3">
    <source>
        <dbReference type="ARBA" id="ARBA00022553"/>
    </source>
</evidence>
<dbReference type="STRING" id="478744.SAMN05444359_14014"/>
<dbReference type="SUPFAM" id="SSF55874">
    <property type="entry name" value="ATPase domain of HSP90 chaperone/DNA topoisomerase II/histidine kinase"/>
    <property type="match status" value="1"/>
</dbReference>
<dbReference type="Gene3D" id="1.10.287.130">
    <property type="match status" value="1"/>
</dbReference>
<dbReference type="GO" id="GO:0000155">
    <property type="term" value="F:phosphorelay sensor kinase activity"/>
    <property type="evidence" value="ECO:0007669"/>
    <property type="project" value="InterPro"/>
</dbReference>